<name>A0A1R0KKC8_9PSEU</name>
<reference evidence="1 2" key="1">
    <citation type="submission" date="2016-01" db="EMBL/GenBank/DDBJ databases">
        <title>Amycolatopsis coloradensis genome sequencing and assembly.</title>
        <authorList>
            <person name="Mayilraj S."/>
        </authorList>
    </citation>
    <scope>NUCLEOTIDE SEQUENCE [LARGE SCALE GENOMIC DNA]</scope>
    <source>
        <strain evidence="1 2">DSM 44225</strain>
    </source>
</reference>
<sequence length="878" mass="97339">MFDGTTISELLAQRHTFWIAEQYLHLCARVMPANPDRPEWYEADLDRWRSDDEPLISMGQFVDLAGCLRYATSHREVVEDLPFWIAKMEPLLDGTPLLIKRKAQYEIVVARLRGLGDMRPVDPLAADFIESALETDEAPVLRDAAVLLMYCIGARARGVTAHSDERLMTWNRQLTDLVQVLLGHDPTPSRRCALLDVLATLKLQPDLDAIRESGATYALGPSVPRWSTADWNAAVSSGEVRVVDVLAVDRTGALDALAELVTYLDQAPLFPVATIAEELRLRATQLVDDSRYDAIVMAIDGRSAEVEGGHATAERARDRAITFLNAGRLLESLRDIHRARSGWFSGENSRGMLLSALMTSEIYGRLRLHAASKYYALVAAAIVQHGDLYLFPQALVKAAAADYHQGTWFAATHLNQAAIIAHMHLTEQPFDLSRHVPLQHALFELSIIEALATKAGPPYEQFVKDAIANAGVEELHREIVADIQDGPWWTDLSADELSSKIFSELERPPFADSGTKRSIKWSALGVRWSVEFDNTYADTLVGERLAATAQIMLADLALRDPVLLPGAVTFSVAAGTPASEMDFQYQKGSDGARWEVVLPSIHMRDRDEYDRIARETLTVVHCAVREASVLPDERLESMLFEALDAGVLSNILFGVPFAIAYADSVKADDFARIPRSERALVVDDGRTPAPVSILSFPETAGPGHSLEEGANQAANRYEAIPRLLRSTLPSLRRDRQFQETVRTLRADGWLDWQILVAVFNVAANARMKATPPPRSAEEAQRLQERFLAPEPVDDPLDPSIFAPELLHEALMRSLGSTLHNWGLEIPVNGVHFEALRELLTRRYNYGVDDVSHIDPFEPSSNWVVSTGECTTSSLATLC</sequence>
<proteinExistence type="predicted"/>
<organism evidence="1 2">
    <name type="scientific">Amycolatopsis coloradensis</name>
    <dbReference type="NCBI Taxonomy" id="76021"/>
    <lineage>
        <taxon>Bacteria</taxon>
        <taxon>Bacillati</taxon>
        <taxon>Actinomycetota</taxon>
        <taxon>Actinomycetes</taxon>
        <taxon>Pseudonocardiales</taxon>
        <taxon>Pseudonocardiaceae</taxon>
        <taxon>Amycolatopsis</taxon>
    </lineage>
</organism>
<evidence type="ECO:0000313" key="1">
    <source>
        <dbReference type="EMBL" id="OLZ46560.1"/>
    </source>
</evidence>
<dbReference type="AlphaFoldDB" id="A0A1R0KKC8"/>
<comment type="caution">
    <text evidence="1">The sequence shown here is derived from an EMBL/GenBank/DDBJ whole genome shotgun (WGS) entry which is preliminary data.</text>
</comment>
<dbReference type="Proteomes" id="UP000187486">
    <property type="component" value="Unassembled WGS sequence"/>
</dbReference>
<protein>
    <submittedName>
        <fullName evidence="1">Uncharacterized protein</fullName>
    </submittedName>
</protein>
<dbReference type="EMBL" id="MQUQ01000017">
    <property type="protein sequence ID" value="OLZ46560.1"/>
    <property type="molecule type" value="Genomic_DNA"/>
</dbReference>
<evidence type="ECO:0000313" key="2">
    <source>
        <dbReference type="Proteomes" id="UP000187486"/>
    </source>
</evidence>
<accession>A0A1R0KKC8</accession>
<gene>
    <name evidence="1" type="ORF">BS329_30530</name>
</gene>
<keyword evidence="2" id="KW-1185">Reference proteome</keyword>